<dbReference type="AlphaFoldDB" id="A0A3E0VVP5"/>
<gene>
    <name evidence="7" type="ORF">B7R22_13515</name>
</gene>
<dbReference type="OrthoDB" id="9766715at2"/>
<dbReference type="PANTHER" id="PTHR43380:SF1">
    <property type="entry name" value="2-OXOISOVALERATE DEHYDROGENASE SUBUNIT ALPHA, MITOCHONDRIAL"/>
    <property type="match status" value="1"/>
</dbReference>
<dbReference type="InterPro" id="IPR001017">
    <property type="entry name" value="DH_E1"/>
</dbReference>
<keyword evidence="3 4" id="KW-0786">Thiamine pyrophosphate</keyword>
<dbReference type="Gene3D" id="3.40.50.970">
    <property type="match status" value="1"/>
</dbReference>
<evidence type="ECO:0000256" key="4">
    <source>
        <dbReference type="RuleBase" id="RU365014"/>
    </source>
</evidence>
<protein>
    <recommendedName>
        <fullName evidence="4">2-oxoisovalerate dehydrogenase subunit alpha</fullName>
        <ecNumber evidence="4">1.2.4.4</ecNumber>
    </recommendedName>
    <alternativeName>
        <fullName evidence="4">Branched-chain alpha-keto acid dehydrogenase E1 component alpha chain</fullName>
    </alternativeName>
</protein>
<comment type="cofactor">
    <cofactor evidence="1 4">
        <name>thiamine diphosphate</name>
        <dbReference type="ChEBI" id="CHEBI:58937"/>
    </cofactor>
</comment>
<dbReference type="GO" id="GO:0003863">
    <property type="term" value="F:branched-chain 2-oxo acid dehydrogenase activity"/>
    <property type="evidence" value="ECO:0007669"/>
    <property type="project" value="UniProtKB-EC"/>
</dbReference>
<dbReference type="Proteomes" id="UP000256541">
    <property type="component" value="Unassembled WGS sequence"/>
</dbReference>
<dbReference type="Pfam" id="PF00676">
    <property type="entry name" value="E1_dh"/>
    <property type="match status" value="1"/>
</dbReference>
<dbReference type="InterPro" id="IPR050771">
    <property type="entry name" value="Alpha-ketoacid_DH_E1_comp"/>
</dbReference>
<organism evidence="7 8">
    <name type="scientific">Subtercola boreus</name>
    <dbReference type="NCBI Taxonomy" id="120213"/>
    <lineage>
        <taxon>Bacteria</taxon>
        <taxon>Bacillati</taxon>
        <taxon>Actinomycetota</taxon>
        <taxon>Actinomycetes</taxon>
        <taxon>Micrococcales</taxon>
        <taxon>Microbacteriaceae</taxon>
        <taxon>Subtercola</taxon>
    </lineage>
</organism>
<evidence type="ECO:0000256" key="5">
    <source>
        <dbReference type="SAM" id="MobiDB-lite"/>
    </source>
</evidence>
<dbReference type="InterPro" id="IPR029061">
    <property type="entry name" value="THDP-binding"/>
</dbReference>
<evidence type="ECO:0000313" key="8">
    <source>
        <dbReference type="Proteomes" id="UP000256541"/>
    </source>
</evidence>
<dbReference type="PANTHER" id="PTHR43380">
    <property type="entry name" value="2-OXOISOVALERATE DEHYDROGENASE SUBUNIT ALPHA, MITOCHONDRIAL"/>
    <property type="match status" value="1"/>
</dbReference>
<name>A0A3E0VVP5_9MICO</name>
<keyword evidence="7" id="KW-0670">Pyruvate</keyword>
<evidence type="ECO:0000259" key="6">
    <source>
        <dbReference type="Pfam" id="PF00676"/>
    </source>
</evidence>
<evidence type="ECO:0000256" key="3">
    <source>
        <dbReference type="ARBA" id="ARBA00023052"/>
    </source>
</evidence>
<dbReference type="RefSeq" id="WP_116412226.1">
    <property type="nucleotide sequence ID" value="NZ_NBXB01000034.1"/>
</dbReference>
<dbReference type="SUPFAM" id="SSF52518">
    <property type="entry name" value="Thiamin diphosphate-binding fold (THDP-binding)"/>
    <property type="match status" value="1"/>
</dbReference>
<dbReference type="GO" id="GO:0000287">
    <property type="term" value="F:magnesium ion binding"/>
    <property type="evidence" value="ECO:0007669"/>
    <property type="project" value="UniProtKB-ARBA"/>
</dbReference>
<evidence type="ECO:0000256" key="2">
    <source>
        <dbReference type="ARBA" id="ARBA00023002"/>
    </source>
</evidence>
<feature type="domain" description="Dehydrogenase E1 component" evidence="6">
    <location>
        <begin position="56"/>
        <end position="315"/>
    </location>
</feature>
<proteinExistence type="inferred from homology"/>
<accession>A0A3E0VVP5</accession>
<evidence type="ECO:0000313" key="7">
    <source>
        <dbReference type="EMBL" id="RFA13665.1"/>
    </source>
</evidence>
<reference evidence="7 8" key="1">
    <citation type="submission" date="2017-04" db="EMBL/GenBank/DDBJ databases">
        <title>Comparative genome analysis of Subtercola boreus.</title>
        <authorList>
            <person name="Cho Y.-J."/>
            <person name="Cho A."/>
            <person name="Kim O.-S."/>
            <person name="Lee J.-I."/>
        </authorList>
    </citation>
    <scope>NUCLEOTIDE SEQUENCE [LARGE SCALE GENOMIC DNA]</scope>
    <source>
        <strain evidence="7 8">P27479</strain>
    </source>
</reference>
<keyword evidence="2 4" id="KW-0560">Oxidoreductase</keyword>
<comment type="catalytic activity">
    <reaction evidence="4">
        <text>N(6)-[(R)-lipoyl]-L-lysyl-[protein] + 3-methyl-2-oxobutanoate + H(+) = N(6)-[(R)-S(8)-2-methylpropanoyldihydrolipoyl]-L-lysyl-[protein] + CO2</text>
        <dbReference type="Rhea" id="RHEA:13457"/>
        <dbReference type="Rhea" id="RHEA-COMP:10474"/>
        <dbReference type="Rhea" id="RHEA-COMP:10497"/>
        <dbReference type="ChEBI" id="CHEBI:11851"/>
        <dbReference type="ChEBI" id="CHEBI:15378"/>
        <dbReference type="ChEBI" id="CHEBI:16526"/>
        <dbReference type="ChEBI" id="CHEBI:83099"/>
        <dbReference type="ChEBI" id="CHEBI:83142"/>
        <dbReference type="EC" id="1.2.4.4"/>
    </reaction>
</comment>
<comment type="caution">
    <text evidence="7">The sequence shown here is derived from an EMBL/GenBank/DDBJ whole genome shotgun (WGS) entry which is preliminary data.</text>
</comment>
<evidence type="ECO:0000256" key="1">
    <source>
        <dbReference type="ARBA" id="ARBA00001964"/>
    </source>
</evidence>
<comment type="function">
    <text evidence="4">The branched-chain alpha-keto dehydrogenase complex catalyzes the overall conversion of alpha-keto acids to acyl-CoA and CO(2). It contains multiple copies of three enzymatic components: branched-chain alpha-keto acid decarboxylase (E1), lipoamide acyltransferase (E2) and lipoamide dehydrogenase (E3).</text>
</comment>
<dbReference type="EMBL" id="NBXB01000034">
    <property type="protein sequence ID" value="RFA13665.1"/>
    <property type="molecule type" value="Genomic_DNA"/>
</dbReference>
<dbReference type="EC" id="1.2.4.4" evidence="4"/>
<comment type="similarity">
    <text evidence="4">Belongs to the BCKDHA family.</text>
</comment>
<feature type="region of interest" description="Disordered" evidence="5">
    <location>
        <begin position="1"/>
        <end position="20"/>
    </location>
</feature>
<dbReference type="CDD" id="cd02000">
    <property type="entry name" value="TPP_E1_PDC_ADC_BCADC"/>
    <property type="match status" value="1"/>
</dbReference>
<dbReference type="GO" id="GO:0009083">
    <property type="term" value="P:branched-chain amino acid catabolic process"/>
    <property type="evidence" value="ECO:0007669"/>
    <property type="project" value="TreeGrafter"/>
</dbReference>
<sequence length="376" mass="41080">MSNRDVASLERIAPELEPQSIPTPERDVIRFVQSDGSLTELGQSRGVDVGFAQSLYREMVLARRLDVEALALQRQGELNLWLQCAGQEAAQVGSIRALDAADMVFPSYREHAAALSRGVTPSELLSQWRGASHTGWDGAARRFHLYSVVLGTQTLHATGFAAGSRLADTDDIVLTYFGDGAASQGDVNEALNWAAAMKLPVVFFCQNNQWAISTPSSSQMGAPLHQRAAGFGMPAWHVDGNDVLAVHAVTEAAALHVRSGRGPAFIEAQTYRMAGHSSSDDPGRYRGTDEVTLWSGRDPISRMTALLGELGAAEQFFDELRAESDDFARDIRSACLSIERPRFEELFGNVYAEPHPVMERERAEFHAFASMLNAEV</sequence>